<dbReference type="InterPro" id="IPR018649">
    <property type="entry name" value="SHOCT"/>
</dbReference>
<evidence type="ECO:0000259" key="2">
    <source>
        <dbReference type="Pfam" id="PF09851"/>
    </source>
</evidence>
<feature type="domain" description="SHOCT" evidence="2">
    <location>
        <begin position="55"/>
        <end position="81"/>
    </location>
</feature>
<dbReference type="EMBL" id="CP022753">
    <property type="protein sequence ID" value="ASU85988.1"/>
    <property type="molecule type" value="Genomic_DNA"/>
</dbReference>
<dbReference type="KEGG" id="ngv:CDO52_02630"/>
<sequence length="83" mass="8778">MAAAGPAWQGVVASTLSTLLLVAAIAAVAVLLLRHGRPAVAAVAPQASVPQGESAVDILKERYARGEIDHEEFDRRLTHLLNR</sequence>
<name>A0A223SCW6_9ACTN</name>
<evidence type="ECO:0000313" key="4">
    <source>
        <dbReference type="Proteomes" id="UP000215005"/>
    </source>
</evidence>
<keyword evidence="4" id="KW-1185">Reference proteome</keyword>
<dbReference type="Pfam" id="PF09851">
    <property type="entry name" value="SHOCT"/>
    <property type="match status" value="1"/>
</dbReference>
<reference evidence="3 4" key="1">
    <citation type="submission" date="2017-08" db="EMBL/GenBank/DDBJ databases">
        <title>The complete genome sequence of Nocardiopsis gilva YIM 90087.</title>
        <authorList>
            <person name="Yin M."/>
            <person name="Tang S."/>
        </authorList>
    </citation>
    <scope>NUCLEOTIDE SEQUENCE [LARGE SCALE GENOMIC DNA]</scope>
    <source>
        <strain evidence="3 4">YIM 90087</strain>
    </source>
</reference>
<accession>A0A223SCW6</accession>
<dbReference type="AlphaFoldDB" id="A0A223SCW6"/>
<protein>
    <recommendedName>
        <fullName evidence="2">SHOCT domain-containing protein</fullName>
    </recommendedName>
</protein>
<evidence type="ECO:0000256" key="1">
    <source>
        <dbReference type="SAM" id="Phobius"/>
    </source>
</evidence>
<organism evidence="3 4">
    <name type="scientific">Nocardiopsis gilva YIM 90087</name>
    <dbReference type="NCBI Taxonomy" id="1235441"/>
    <lineage>
        <taxon>Bacteria</taxon>
        <taxon>Bacillati</taxon>
        <taxon>Actinomycetota</taxon>
        <taxon>Actinomycetes</taxon>
        <taxon>Streptosporangiales</taxon>
        <taxon>Nocardiopsidaceae</taxon>
        <taxon>Nocardiopsis</taxon>
    </lineage>
</organism>
<keyword evidence="1" id="KW-0812">Transmembrane</keyword>
<keyword evidence="1" id="KW-1133">Transmembrane helix</keyword>
<dbReference type="Proteomes" id="UP000215005">
    <property type="component" value="Chromosome"/>
</dbReference>
<feature type="transmembrane region" description="Helical" evidence="1">
    <location>
        <begin position="12"/>
        <end position="33"/>
    </location>
</feature>
<evidence type="ECO:0000313" key="3">
    <source>
        <dbReference type="EMBL" id="ASU85988.1"/>
    </source>
</evidence>
<keyword evidence="1" id="KW-0472">Membrane</keyword>
<gene>
    <name evidence="3" type="ORF">CDO52_02630</name>
</gene>
<proteinExistence type="predicted"/>